<protein>
    <recommendedName>
        <fullName evidence="3">Secreted protein</fullName>
    </recommendedName>
</protein>
<accession>A0ABR1DZZ8</accession>
<organism evidence="1 2">
    <name type="scientific">Necator americanus</name>
    <name type="common">Human hookworm</name>
    <dbReference type="NCBI Taxonomy" id="51031"/>
    <lineage>
        <taxon>Eukaryota</taxon>
        <taxon>Metazoa</taxon>
        <taxon>Ecdysozoa</taxon>
        <taxon>Nematoda</taxon>
        <taxon>Chromadorea</taxon>
        <taxon>Rhabditida</taxon>
        <taxon>Rhabditina</taxon>
        <taxon>Rhabditomorpha</taxon>
        <taxon>Strongyloidea</taxon>
        <taxon>Ancylostomatidae</taxon>
        <taxon>Bunostominae</taxon>
        <taxon>Necator</taxon>
    </lineage>
</organism>
<dbReference type="PROSITE" id="PS51257">
    <property type="entry name" value="PROKAR_LIPOPROTEIN"/>
    <property type="match status" value="1"/>
</dbReference>
<evidence type="ECO:0008006" key="3">
    <source>
        <dbReference type="Google" id="ProtNLM"/>
    </source>
</evidence>
<proteinExistence type="predicted"/>
<name>A0ABR1DZZ8_NECAM</name>
<dbReference type="EMBL" id="JAVFWL010000005">
    <property type="protein sequence ID" value="KAK6755868.1"/>
    <property type="molecule type" value="Genomic_DNA"/>
</dbReference>
<comment type="caution">
    <text evidence="1">The sequence shown here is derived from an EMBL/GenBank/DDBJ whole genome shotgun (WGS) entry which is preliminary data.</text>
</comment>
<evidence type="ECO:0000313" key="1">
    <source>
        <dbReference type="EMBL" id="KAK6755868.1"/>
    </source>
</evidence>
<keyword evidence="2" id="KW-1185">Reference proteome</keyword>
<gene>
    <name evidence="1" type="primary">Necator_chrV.g19118</name>
    <name evidence="1" type="ORF">RB195_014326</name>
</gene>
<sequence length="97" mass="10574">MVPPRFQPLSPLASSAVACAIAVLHAVLTRLYTVHAAVEESYLRSMKALAFQTMFCDGQRGQPLYKIGVLVLPEEPGILGTAFPRCAYATALKFMLF</sequence>
<reference evidence="1 2" key="1">
    <citation type="submission" date="2023-08" db="EMBL/GenBank/DDBJ databases">
        <title>A Necator americanus chromosomal reference genome.</title>
        <authorList>
            <person name="Ilik V."/>
            <person name="Petrzelkova K.J."/>
            <person name="Pardy F."/>
            <person name="Fuh T."/>
            <person name="Niatou-Singa F.S."/>
            <person name="Gouil Q."/>
            <person name="Baker L."/>
            <person name="Ritchie M.E."/>
            <person name="Jex A.R."/>
            <person name="Gazzola D."/>
            <person name="Li H."/>
            <person name="Toshio Fujiwara R."/>
            <person name="Zhan B."/>
            <person name="Aroian R.V."/>
            <person name="Pafco B."/>
            <person name="Schwarz E.M."/>
        </authorList>
    </citation>
    <scope>NUCLEOTIDE SEQUENCE [LARGE SCALE GENOMIC DNA]</scope>
    <source>
        <strain evidence="1 2">Aroian</strain>
        <tissue evidence="1">Whole animal</tissue>
    </source>
</reference>
<evidence type="ECO:0000313" key="2">
    <source>
        <dbReference type="Proteomes" id="UP001303046"/>
    </source>
</evidence>
<dbReference type="Proteomes" id="UP001303046">
    <property type="component" value="Unassembled WGS sequence"/>
</dbReference>